<keyword evidence="6" id="KW-1185">Reference proteome</keyword>
<evidence type="ECO:0000313" key="5">
    <source>
        <dbReference type="EMBL" id="WXX24892.1"/>
    </source>
</evidence>
<sequence>MWFQDETRIGQQGSITRVWHYKGQRPRIVRQQQFESTYLFGAFNPATGESVGLVLPYVNKQAMGLHMEEISKAVPEGRHAVVVMDGALWHQPSLDKDNVTMLKLPPYSPELNPAEQVWQYLKQHWLSNRCFESYDVIVDAACDAWNALCNETNLIRSITQREWCDLSVIF</sequence>
<dbReference type="Proteomes" id="UP000829560">
    <property type="component" value="Chromosome"/>
</dbReference>
<name>A0AAU6PWL6_9GAMM</name>
<evidence type="ECO:0000313" key="6">
    <source>
        <dbReference type="Proteomes" id="UP000829560"/>
    </source>
</evidence>
<gene>
    <name evidence="2" type="ORF">MN210_03970</name>
    <name evidence="3" type="ORF">MN210_04800</name>
    <name evidence="5" type="ORF">MN210_17700</name>
    <name evidence="4" type="ORF">MN210_17860</name>
</gene>
<dbReference type="KEGG" id="prae:MN210_17860"/>
<dbReference type="NCBIfam" id="NF033545">
    <property type="entry name" value="transpos_IS630"/>
    <property type="match status" value="1"/>
</dbReference>
<dbReference type="EMBL" id="CP093310">
    <property type="protein sequence ID" value="UNK06519.2"/>
    <property type="molecule type" value="Genomic_DNA"/>
</dbReference>
<evidence type="ECO:0000313" key="3">
    <source>
        <dbReference type="EMBL" id="UNK06519.2"/>
    </source>
</evidence>
<protein>
    <submittedName>
        <fullName evidence="4">IS630 family transposase</fullName>
    </submittedName>
</protein>
<dbReference type="KEGG" id="prae:MN210_04800"/>
<dbReference type="EMBL" id="CP093310">
    <property type="protein sequence ID" value="UNK06509.2"/>
    <property type="molecule type" value="Genomic_DNA"/>
</dbReference>
<evidence type="ECO:0000313" key="2">
    <source>
        <dbReference type="EMBL" id="UNK06509.2"/>
    </source>
</evidence>
<proteinExistence type="predicted"/>
<reference evidence="4" key="2">
    <citation type="submission" date="2024-03" db="EMBL/GenBank/DDBJ databases">
        <title>Psychrobacter raelis sp. nov. isolated from a dog with peritonitis.</title>
        <authorList>
            <person name="Schiavone A."/>
            <person name="Manzulli V."/>
            <person name="Camarda A."/>
            <person name="Cafiero M.A."/>
            <person name="Vasco I."/>
            <person name="Marino L."/>
            <person name="Pennuzzi G."/>
            <person name="Serrecchia L."/>
            <person name="Galante D."/>
            <person name="Pugliese N."/>
        </authorList>
    </citation>
    <scope>NUCLEOTIDE SEQUENCE</scope>
    <source>
        <strain evidence="4 6">PraFG1</strain>
    </source>
</reference>
<evidence type="ECO:0000259" key="1">
    <source>
        <dbReference type="Pfam" id="PF13358"/>
    </source>
</evidence>
<dbReference type="InterPro" id="IPR036397">
    <property type="entry name" value="RNaseH_sf"/>
</dbReference>
<dbReference type="KEGG" id="prae:MN210_17700"/>
<accession>A0AAU6PWL6</accession>
<dbReference type="Gene3D" id="3.30.420.10">
    <property type="entry name" value="Ribonuclease H-like superfamily/Ribonuclease H"/>
    <property type="match status" value="1"/>
</dbReference>
<dbReference type="KEGG" id="prae:MN210_03970"/>
<dbReference type="GO" id="GO:0003676">
    <property type="term" value="F:nucleic acid binding"/>
    <property type="evidence" value="ECO:0007669"/>
    <property type="project" value="InterPro"/>
</dbReference>
<evidence type="ECO:0000313" key="4">
    <source>
        <dbReference type="EMBL" id="WXX24832.1"/>
    </source>
</evidence>
<dbReference type="AlphaFoldDB" id="A0AAU6PWL6"/>
<feature type="domain" description="Tc1-like transposase DDE" evidence="1">
    <location>
        <begin position="1"/>
        <end position="135"/>
    </location>
</feature>
<organism evidence="4 6">
    <name type="scientific">Psychrobacter raelei</name>
    <dbReference type="NCBI Taxonomy" id="2565531"/>
    <lineage>
        <taxon>Bacteria</taxon>
        <taxon>Pseudomonadati</taxon>
        <taxon>Pseudomonadota</taxon>
        <taxon>Gammaproteobacteria</taxon>
        <taxon>Moraxellales</taxon>
        <taxon>Moraxellaceae</taxon>
        <taxon>Psychrobacter</taxon>
    </lineage>
</organism>
<dbReference type="EMBL" id="CP093310">
    <property type="protein sequence ID" value="WXX24832.1"/>
    <property type="molecule type" value="Genomic_DNA"/>
</dbReference>
<reference evidence="6" key="1">
    <citation type="submission" date="2022-03" db="EMBL/GenBank/DDBJ databases">
        <title>Psychrobacter raelis sp. nov. isolated from a dog with peritonitis.</title>
        <authorList>
            <person name="Schiavone A."/>
            <person name="Manzulli V."/>
            <person name="Camarda A."/>
            <person name="Cafiero M.A."/>
            <person name="Vasco I."/>
            <person name="Marino L."/>
            <person name="Pennuzzi G."/>
            <person name="Serrecchia L."/>
            <person name="Galante D."/>
            <person name="Pugliese N."/>
        </authorList>
    </citation>
    <scope>NUCLEOTIDE SEQUENCE [LARGE SCALE GENOMIC DNA]</scope>
    <source>
        <strain evidence="6">PraFG1</strain>
    </source>
</reference>
<dbReference type="Pfam" id="PF13358">
    <property type="entry name" value="DDE_3"/>
    <property type="match status" value="1"/>
</dbReference>
<dbReference type="EMBL" id="CP093310">
    <property type="protein sequence ID" value="WXX24892.1"/>
    <property type="molecule type" value="Genomic_DNA"/>
</dbReference>
<dbReference type="InterPro" id="IPR047655">
    <property type="entry name" value="Transpos_IS630-like"/>
</dbReference>
<dbReference type="RefSeq" id="WP_303623974.1">
    <property type="nucleotide sequence ID" value="NZ_CP093310.2"/>
</dbReference>
<dbReference type="InterPro" id="IPR038717">
    <property type="entry name" value="Tc1-like_DDE_dom"/>
</dbReference>